<feature type="non-terminal residue" evidence="1">
    <location>
        <position position="58"/>
    </location>
</feature>
<comment type="caution">
    <text evidence="1">The sequence shown here is derived from an EMBL/GenBank/DDBJ whole genome shotgun (WGS) entry which is preliminary data.</text>
</comment>
<organism evidence="1 2">
    <name type="scientific">Gigaspora margarita</name>
    <dbReference type="NCBI Taxonomy" id="4874"/>
    <lineage>
        <taxon>Eukaryota</taxon>
        <taxon>Fungi</taxon>
        <taxon>Fungi incertae sedis</taxon>
        <taxon>Mucoromycota</taxon>
        <taxon>Glomeromycotina</taxon>
        <taxon>Glomeromycetes</taxon>
        <taxon>Diversisporales</taxon>
        <taxon>Gigasporaceae</taxon>
        <taxon>Gigaspora</taxon>
    </lineage>
</organism>
<evidence type="ECO:0000313" key="1">
    <source>
        <dbReference type="EMBL" id="CAG8815085.1"/>
    </source>
</evidence>
<accession>A0ABN7W458</accession>
<proteinExistence type="predicted"/>
<dbReference type="Proteomes" id="UP000789901">
    <property type="component" value="Unassembled WGS sequence"/>
</dbReference>
<gene>
    <name evidence="1" type="ORF">GMARGA_LOCUS26200</name>
</gene>
<evidence type="ECO:0000313" key="2">
    <source>
        <dbReference type="Proteomes" id="UP000789901"/>
    </source>
</evidence>
<dbReference type="EMBL" id="CAJVQB010030106">
    <property type="protein sequence ID" value="CAG8815085.1"/>
    <property type="molecule type" value="Genomic_DNA"/>
</dbReference>
<keyword evidence="2" id="KW-1185">Reference proteome</keyword>
<protein>
    <submittedName>
        <fullName evidence="1">19064_t:CDS:1</fullName>
    </submittedName>
</protein>
<reference evidence="1 2" key="1">
    <citation type="submission" date="2021-06" db="EMBL/GenBank/DDBJ databases">
        <authorList>
            <person name="Kallberg Y."/>
            <person name="Tangrot J."/>
            <person name="Rosling A."/>
        </authorList>
    </citation>
    <scope>NUCLEOTIDE SEQUENCE [LARGE SCALE GENOMIC DNA]</scope>
    <source>
        <strain evidence="1 2">120-4 pot B 10/14</strain>
    </source>
</reference>
<sequence length="58" mass="6420">MESELGLLKQDEKIIELLTKKADDGVKLLRETLDRVSYISAMCRPAGNQFGIVGIQIA</sequence>
<name>A0ABN7W458_GIGMA</name>